<keyword evidence="2" id="KW-0675">Receptor</keyword>
<keyword evidence="1" id="KW-0732">Signal</keyword>
<evidence type="ECO:0000313" key="3">
    <source>
        <dbReference type="Proteomes" id="UP000220133"/>
    </source>
</evidence>
<accession>A0A291QT88</accession>
<dbReference type="InterPro" id="IPR008969">
    <property type="entry name" value="CarboxyPept-like_regulatory"/>
</dbReference>
<dbReference type="SUPFAM" id="SSF49464">
    <property type="entry name" value="Carboxypeptidase regulatory domain-like"/>
    <property type="match status" value="1"/>
</dbReference>
<evidence type="ECO:0000256" key="1">
    <source>
        <dbReference type="SAM" id="SignalP"/>
    </source>
</evidence>
<evidence type="ECO:0000313" key="2">
    <source>
        <dbReference type="EMBL" id="ATL47083.1"/>
    </source>
</evidence>
<dbReference type="EMBL" id="CP023777">
    <property type="protein sequence ID" value="ATL47083.1"/>
    <property type="molecule type" value="Genomic_DNA"/>
</dbReference>
<dbReference type="AlphaFoldDB" id="A0A291QT88"/>
<sequence length="718" mass="80022">MLKAYICLCLCLCLPVILSAQTKISGTVTNNRKQPLAGANIYIKGAYDGATSGKDGKYGFTTTENGKVILVASFQDYQSIELELELTGAPLVQPIVLKKGANELKMVTISASSFEAGDKKKNPVLTPLDIVSTAGANADIVGALKTLPGTQQVGEQTGLFVRGGTGYETQTFIDGMLVRNPFYSGMPDLATRGRFSPFLFKGTTFSSGGYSAQYGQGLSSALILETEDLPDRSSSTLNLSTVGIGGGISKLAKNKKSSYGLEADYFNLTPYYKIVPQKNEPSTYPSGLNTTANFRVKTSKSGILKFYGTYAYNTFGYIKNSIEYPKAKEEFSLKNGNVYTNMSYRERLNENWKLDMGVSYSTNNDNIKMDTFANEIPTTKVHNNSQLLQFRPMISRNIGFTTLRLGMEYQYATEKVVYNGDELTYHDQYTAAFAEGDVYITPRLVSRMGARFEYSSILAKTNIAPRVSLAYRLSGDGQVSLAYGEYYQKPEPQYIRFNPNMDYMRATHYIASYQKVASLHTFRVEAFYKKYHDLVKTVPDLNNDGKGYASGVELFYRDKKTIHNGDFWISYSYLNTKRDYLNYPAEVQPDFAANHTASLVYKQFIPSITTYLGMTYSFATGRPYYDPNKPESEFLKDRTKAFNTMGLSVIHTTSIGKAFTVLVASVTNVLGTEQVYGYRYSSDGLRRDAVGPLAPRFFFLGMFMSFGIDRSKDIIDNN</sequence>
<reference evidence="2 3" key="1">
    <citation type="submission" date="2017-10" db="EMBL/GenBank/DDBJ databases">
        <title>Paenichitinophaga pekingensis gen. nov., sp. nov., isolated from activated sludge.</title>
        <authorList>
            <person name="Jin D."/>
            <person name="Kong X."/>
            <person name="Deng Y."/>
            <person name="Bai Z."/>
        </authorList>
    </citation>
    <scope>NUCLEOTIDE SEQUENCE [LARGE SCALE GENOMIC DNA]</scope>
    <source>
        <strain evidence="2 3">13</strain>
    </source>
</reference>
<name>A0A291QT88_9BACT</name>
<feature type="chain" id="PRO_5012268154" evidence="1">
    <location>
        <begin position="21"/>
        <end position="718"/>
    </location>
</feature>
<dbReference type="SUPFAM" id="SSF56935">
    <property type="entry name" value="Porins"/>
    <property type="match status" value="1"/>
</dbReference>
<dbReference type="RefSeq" id="WP_098193467.1">
    <property type="nucleotide sequence ID" value="NZ_CP023777.1"/>
</dbReference>
<dbReference type="Pfam" id="PF13715">
    <property type="entry name" value="CarbopepD_reg_2"/>
    <property type="match status" value="1"/>
</dbReference>
<dbReference type="OrthoDB" id="1075473at2"/>
<protein>
    <submittedName>
        <fullName evidence="2">TonB-dependent receptor</fullName>
    </submittedName>
</protein>
<proteinExistence type="predicted"/>
<gene>
    <name evidence="2" type="ORF">COR50_07725</name>
</gene>
<keyword evidence="3" id="KW-1185">Reference proteome</keyword>
<dbReference type="KEGG" id="cbae:COR50_07725"/>
<dbReference type="Gene3D" id="2.60.40.1120">
    <property type="entry name" value="Carboxypeptidase-like, regulatory domain"/>
    <property type="match status" value="1"/>
</dbReference>
<organism evidence="2 3">
    <name type="scientific">Chitinophaga caeni</name>
    <dbReference type="NCBI Taxonomy" id="2029983"/>
    <lineage>
        <taxon>Bacteria</taxon>
        <taxon>Pseudomonadati</taxon>
        <taxon>Bacteroidota</taxon>
        <taxon>Chitinophagia</taxon>
        <taxon>Chitinophagales</taxon>
        <taxon>Chitinophagaceae</taxon>
        <taxon>Chitinophaga</taxon>
    </lineage>
</organism>
<dbReference type="Proteomes" id="UP000220133">
    <property type="component" value="Chromosome"/>
</dbReference>
<feature type="signal peptide" evidence="1">
    <location>
        <begin position="1"/>
        <end position="20"/>
    </location>
</feature>